<dbReference type="GO" id="GO:0005524">
    <property type="term" value="F:ATP binding"/>
    <property type="evidence" value="ECO:0007669"/>
    <property type="project" value="UniProtKB-UniRule"/>
</dbReference>
<dbReference type="SUPFAM" id="SSF52317">
    <property type="entry name" value="Class I glutamine amidotransferase-like"/>
    <property type="match status" value="1"/>
</dbReference>
<keyword evidence="8" id="KW-0665">Pyrimidine biosynthesis</keyword>
<comment type="caution">
    <text evidence="8">Lacks conserved residue(s) required for the propagation of feature annotation.</text>
</comment>
<dbReference type="InterPro" id="IPR035686">
    <property type="entry name" value="CPSase_GATase1"/>
</dbReference>
<keyword evidence="5 8" id="KW-0067">ATP-binding</keyword>
<dbReference type="PRINTS" id="PR00099">
    <property type="entry name" value="CPSGATASE"/>
</dbReference>
<dbReference type="SMART" id="SM01097">
    <property type="entry name" value="CPSase_sm_chain"/>
    <property type="match status" value="1"/>
</dbReference>
<dbReference type="UniPathway" id="UPA00070">
    <property type="reaction ID" value="UER00115"/>
</dbReference>
<evidence type="ECO:0000256" key="7">
    <source>
        <dbReference type="ARBA" id="ARBA00048816"/>
    </source>
</evidence>
<reference evidence="9 10" key="1">
    <citation type="submission" date="2019-04" db="EMBL/GenBank/DDBJ databases">
        <title>A pseudo-fructophilic Leuconostoc citreum strain F192-5 isolated from peel of satsuma mandarin: the first report for isolation and characterization of strain-dependent fructophilic-like characteristics.</title>
        <authorList>
            <person name="Maeno S."/>
            <person name="Tanizawa Y."/>
            <person name="Kajikawa A."/>
            <person name="Kanesaki Y."/>
            <person name="Kubota E."/>
            <person name="Arita M."/>
            <person name="Leon D."/>
            <person name="Endo A."/>
        </authorList>
    </citation>
    <scope>NUCLEOTIDE SEQUENCE [LARGE SCALE GENOMIC DNA]</scope>
    <source>
        <strain evidence="9 10">F192-5</strain>
    </source>
</reference>
<dbReference type="PROSITE" id="PS51273">
    <property type="entry name" value="GATASE_TYPE_1"/>
    <property type="match status" value="1"/>
</dbReference>
<dbReference type="NCBIfam" id="TIGR01368">
    <property type="entry name" value="CPSaseIIsmall"/>
    <property type="match status" value="1"/>
</dbReference>
<dbReference type="GO" id="GO:0004088">
    <property type="term" value="F:carbamoyl-phosphate synthase (glutamine-hydrolyzing) activity"/>
    <property type="evidence" value="ECO:0007669"/>
    <property type="project" value="UniProtKB-UniRule"/>
</dbReference>
<evidence type="ECO:0000256" key="5">
    <source>
        <dbReference type="ARBA" id="ARBA00022840"/>
    </source>
</evidence>
<dbReference type="PRINTS" id="PR00096">
    <property type="entry name" value="GATASE"/>
</dbReference>
<sequence length="362" mass="40193">MMQRHLILEDGTVFQGLGFGAPATTFGEIIFHTAMTGYQEIITDPIYDGQMIVFAMPVVGASGIHAEAYESVKPTIRGMVVHDLAEVSVNRQRRMNLDRFLKQHNIPGLYQVDTRQLIRHLRETGPQKATIVDFADEHAVDQLVATVLTNKQVQNTATPKPYANPGRGRHIVVIDFGLKHGILRMLGDYDANVSVLPYTTSVEEVLTLDPDGIILSTGPGDPRTLPESVLTLIRVLQTKAPLLGIGLGHELFALANGAELKPLPSEHHGMNHPIQEIISRQIFYAMQGQGYAVDDQTIDRKKLFVTYRDLVDGAVQGLRHREFPAFSVQFFPDAAPGPLEATAVFADFFETVEDYVEHYNQQ</sequence>
<keyword evidence="8" id="KW-0055">Arginine biosynthesis</keyword>
<evidence type="ECO:0000256" key="2">
    <source>
        <dbReference type="ARBA" id="ARBA00007800"/>
    </source>
</evidence>
<dbReference type="GO" id="GO:0044205">
    <property type="term" value="P:'de novo' UMP biosynthetic process"/>
    <property type="evidence" value="ECO:0007669"/>
    <property type="project" value="UniProtKB-UniRule"/>
</dbReference>
<feature type="binding site" evidence="8">
    <location>
        <position position="291"/>
    </location>
    <ligand>
        <name>L-glutamine</name>
        <dbReference type="ChEBI" id="CHEBI:58359"/>
    </ligand>
</feature>
<dbReference type="UniPathway" id="UPA00068">
    <property type="reaction ID" value="UER00171"/>
</dbReference>
<keyword evidence="6 8" id="KW-0315">Glutamine amidotransferase</keyword>
<dbReference type="EC" id="6.3.5.5" evidence="8"/>
<comment type="caution">
    <text evidence="9">The sequence shown here is derived from an EMBL/GenBank/DDBJ whole genome shotgun (WGS) entry which is preliminary data.</text>
</comment>
<dbReference type="InterPro" id="IPR029062">
    <property type="entry name" value="Class_I_gatase-like"/>
</dbReference>
<dbReference type="Pfam" id="PF00117">
    <property type="entry name" value="GATase"/>
    <property type="match status" value="1"/>
</dbReference>
<dbReference type="AlphaFoldDB" id="A0A5A5U031"/>
<dbReference type="SUPFAM" id="SSF52021">
    <property type="entry name" value="Carbamoyl phosphate synthetase, small subunit N-terminal domain"/>
    <property type="match status" value="1"/>
</dbReference>
<comment type="catalytic activity">
    <reaction evidence="7 8">
        <text>hydrogencarbonate + L-glutamine + 2 ATP + H2O = carbamoyl phosphate + L-glutamate + 2 ADP + phosphate + 2 H(+)</text>
        <dbReference type="Rhea" id="RHEA:18633"/>
        <dbReference type="ChEBI" id="CHEBI:15377"/>
        <dbReference type="ChEBI" id="CHEBI:15378"/>
        <dbReference type="ChEBI" id="CHEBI:17544"/>
        <dbReference type="ChEBI" id="CHEBI:29985"/>
        <dbReference type="ChEBI" id="CHEBI:30616"/>
        <dbReference type="ChEBI" id="CHEBI:43474"/>
        <dbReference type="ChEBI" id="CHEBI:58228"/>
        <dbReference type="ChEBI" id="CHEBI:58359"/>
        <dbReference type="ChEBI" id="CHEBI:456216"/>
        <dbReference type="EC" id="6.3.5.5"/>
    </reaction>
</comment>
<evidence type="ECO:0000256" key="1">
    <source>
        <dbReference type="ARBA" id="ARBA00005077"/>
    </source>
</evidence>
<comment type="function">
    <text evidence="8">Small subunit of the glutamine-dependent carbamoyl phosphate synthetase (CPSase). CPSase catalyzes the formation of carbamoyl phosphate from the ammonia moiety of glutamine, carbonate, and phosphate donated by ATP, constituting the first step of 2 biosynthetic pathways, one leading to arginine and/or urea and the other to pyrimidine nucleotides. The small subunit (glutamine amidotransferase) binds and cleaves glutamine to supply the large subunit with the substrate ammonia.</text>
</comment>
<dbReference type="GO" id="GO:0006541">
    <property type="term" value="P:glutamine metabolic process"/>
    <property type="evidence" value="ECO:0007669"/>
    <property type="project" value="InterPro"/>
</dbReference>
<feature type="binding site" evidence="8">
    <location>
        <position position="218"/>
    </location>
    <ligand>
        <name>L-glutamine</name>
        <dbReference type="ChEBI" id="CHEBI:58359"/>
    </ligand>
</feature>
<dbReference type="HAMAP" id="MF_01209">
    <property type="entry name" value="CPSase_S_chain"/>
    <property type="match status" value="1"/>
</dbReference>
<evidence type="ECO:0000256" key="8">
    <source>
        <dbReference type="HAMAP-Rule" id="MF_01209"/>
    </source>
</evidence>
<feature type="active site" evidence="8">
    <location>
        <position position="333"/>
    </location>
</feature>
<evidence type="ECO:0000256" key="4">
    <source>
        <dbReference type="ARBA" id="ARBA00022741"/>
    </source>
</evidence>
<evidence type="ECO:0000256" key="6">
    <source>
        <dbReference type="ARBA" id="ARBA00022962"/>
    </source>
</evidence>
<dbReference type="GO" id="GO:0006207">
    <property type="term" value="P:'de novo' pyrimidine nucleobase biosynthetic process"/>
    <property type="evidence" value="ECO:0007669"/>
    <property type="project" value="InterPro"/>
</dbReference>
<comment type="pathway">
    <text evidence="1 8">Amino-acid biosynthesis; L-arginine biosynthesis; carbamoyl phosphate from bicarbonate: step 1/1.</text>
</comment>
<proteinExistence type="inferred from homology"/>
<evidence type="ECO:0000313" key="9">
    <source>
        <dbReference type="EMBL" id="GDZ83193.1"/>
    </source>
</evidence>
<evidence type="ECO:0000313" key="10">
    <source>
        <dbReference type="Proteomes" id="UP000323274"/>
    </source>
</evidence>
<dbReference type="InterPro" id="IPR002474">
    <property type="entry name" value="CarbamoylP_synth_ssu_N"/>
</dbReference>
<dbReference type="EMBL" id="BJJW01000002">
    <property type="protein sequence ID" value="GDZ83193.1"/>
    <property type="molecule type" value="Genomic_DNA"/>
</dbReference>
<gene>
    <name evidence="9" type="primary">pyrAA2</name>
    <name evidence="8" type="synonym">carA</name>
    <name evidence="9" type="ORF">LCIT_04350</name>
</gene>
<dbReference type="GO" id="GO:0004359">
    <property type="term" value="F:glutaminase activity"/>
    <property type="evidence" value="ECO:0007669"/>
    <property type="project" value="RHEA"/>
</dbReference>
<dbReference type="InterPro" id="IPR006274">
    <property type="entry name" value="CarbamoylP_synth_ssu"/>
</dbReference>
<comment type="catalytic activity">
    <reaction evidence="8">
        <text>L-glutamine + H2O = L-glutamate + NH4(+)</text>
        <dbReference type="Rhea" id="RHEA:15889"/>
        <dbReference type="ChEBI" id="CHEBI:15377"/>
        <dbReference type="ChEBI" id="CHEBI:28938"/>
        <dbReference type="ChEBI" id="CHEBI:29985"/>
        <dbReference type="ChEBI" id="CHEBI:58359"/>
    </reaction>
</comment>
<dbReference type="Gene3D" id="3.40.50.880">
    <property type="match status" value="1"/>
</dbReference>
<dbReference type="Gene3D" id="3.50.30.20">
    <property type="entry name" value="Carbamoyl-phosphate synthase small subunit, N-terminal domain"/>
    <property type="match status" value="1"/>
</dbReference>
<name>A0A5A5U031_LEUCI</name>
<feature type="binding site" evidence="8">
    <location>
        <position position="290"/>
    </location>
    <ligand>
        <name>L-glutamine</name>
        <dbReference type="ChEBI" id="CHEBI:58359"/>
    </ligand>
</feature>
<dbReference type="OMA" id="IIFHTAM"/>
<dbReference type="Proteomes" id="UP000323274">
    <property type="component" value="Unassembled WGS sequence"/>
</dbReference>
<dbReference type="InterPro" id="IPR036480">
    <property type="entry name" value="CarbP_synth_ssu_N_sf"/>
</dbReference>
<feature type="binding site" evidence="8">
    <location>
        <position position="247"/>
    </location>
    <ligand>
        <name>L-glutamine</name>
        <dbReference type="ChEBI" id="CHEBI:58359"/>
    </ligand>
</feature>
<feature type="region of interest" description="CPSase" evidence="8">
    <location>
        <begin position="1"/>
        <end position="169"/>
    </location>
</feature>
<dbReference type="CDD" id="cd01744">
    <property type="entry name" value="GATase1_CPSase"/>
    <property type="match status" value="1"/>
</dbReference>
<keyword evidence="3 8" id="KW-0436">Ligase</keyword>
<feature type="binding site" evidence="8">
    <location>
        <position position="220"/>
    </location>
    <ligand>
        <name>L-glutamine</name>
        <dbReference type="ChEBI" id="CHEBI:58359"/>
    </ligand>
</feature>
<keyword evidence="4 8" id="KW-0547">Nucleotide-binding</keyword>
<protein>
    <recommendedName>
        <fullName evidence="8">Carbamoyl phosphate synthase small chain</fullName>
        <ecNumber evidence="8">6.3.5.5</ecNumber>
    </recommendedName>
    <alternativeName>
        <fullName evidence="8">Carbamoyl phosphate synthetase glutamine chain</fullName>
    </alternativeName>
</protein>
<dbReference type="GO" id="GO:0006526">
    <property type="term" value="P:L-arginine biosynthetic process"/>
    <property type="evidence" value="ECO:0007669"/>
    <property type="project" value="UniProtKB-UniRule"/>
</dbReference>
<evidence type="ECO:0000256" key="3">
    <source>
        <dbReference type="ARBA" id="ARBA00022598"/>
    </source>
</evidence>
<dbReference type="PANTHER" id="PTHR43418:SF7">
    <property type="entry name" value="CARBAMOYL-PHOSPHATE SYNTHASE SMALL CHAIN"/>
    <property type="match status" value="1"/>
</dbReference>
<organism evidence="9 10">
    <name type="scientific">Leuconostoc citreum</name>
    <dbReference type="NCBI Taxonomy" id="33964"/>
    <lineage>
        <taxon>Bacteria</taxon>
        <taxon>Bacillati</taxon>
        <taxon>Bacillota</taxon>
        <taxon>Bacilli</taxon>
        <taxon>Lactobacillales</taxon>
        <taxon>Lactobacillaceae</taxon>
        <taxon>Leuconostoc</taxon>
    </lineage>
</organism>
<accession>A0A5A5U031</accession>
<keyword evidence="8" id="KW-0028">Amino-acid biosynthesis</keyword>
<dbReference type="InterPro" id="IPR050472">
    <property type="entry name" value="Anth_synth/Amidotransfase"/>
</dbReference>
<comment type="pathway">
    <text evidence="8">Pyrimidine metabolism; UMP biosynthesis via de novo pathway; (S)-dihydroorotate from bicarbonate: step 1/3.</text>
</comment>
<dbReference type="InterPro" id="IPR017926">
    <property type="entry name" value="GATASE"/>
</dbReference>
<comment type="subunit">
    <text evidence="8">Composed of two chains; the small (or glutamine) chain promotes the hydrolysis of glutamine to ammonia, which is used by the large (or ammonia) chain to synthesize carbamoyl phosphate. Tetramer of heterodimers (alpha,beta)4.</text>
</comment>
<dbReference type="Pfam" id="PF00988">
    <property type="entry name" value="CPSase_sm_chain"/>
    <property type="match status" value="1"/>
</dbReference>
<comment type="similarity">
    <text evidence="2 8">Belongs to the CarA family.</text>
</comment>
<dbReference type="NCBIfam" id="NF009475">
    <property type="entry name" value="PRK12838.1"/>
    <property type="match status" value="1"/>
</dbReference>
<dbReference type="PANTHER" id="PTHR43418">
    <property type="entry name" value="MULTIFUNCTIONAL TRYPTOPHAN BIOSYNTHESIS PROTEIN-RELATED"/>
    <property type="match status" value="1"/>
</dbReference>